<evidence type="ECO:0000313" key="1">
    <source>
        <dbReference type="EMBL" id="KAG6646337.1"/>
    </source>
</evidence>
<gene>
    <name evidence="1" type="ORF">CIPAW_07G002700</name>
</gene>
<protein>
    <submittedName>
        <fullName evidence="1">Uncharacterized protein</fullName>
    </submittedName>
</protein>
<organism evidence="1 2">
    <name type="scientific">Carya illinoinensis</name>
    <name type="common">Pecan</name>
    <dbReference type="NCBI Taxonomy" id="32201"/>
    <lineage>
        <taxon>Eukaryota</taxon>
        <taxon>Viridiplantae</taxon>
        <taxon>Streptophyta</taxon>
        <taxon>Embryophyta</taxon>
        <taxon>Tracheophyta</taxon>
        <taxon>Spermatophyta</taxon>
        <taxon>Magnoliopsida</taxon>
        <taxon>eudicotyledons</taxon>
        <taxon>Gunneridae</taxon>
        <taxon>Pentapetalae</taxon>
        <taxon>rosids</taxon>
        <taxon>fabids</taxon>
        <taxon>Fagales</taxon>
        <taxon>Juglandaceae</taxon>
        <taxon>Carya</taxon>
    </lineage>
</organism>
<proteinExistence type="predicted"/>
<dbReference type="GO" id="GO:0005096">
    <property type="term" value="F:GTPase activator activity"/>
    <property type="evidence" value="ECO:0007669"/>
    <property type="project" value="TreeGrafter"/>
</dbReference>
<reference evidence="1" key="1">
    <citation type="submission" date="2020-12" db="EMBL/GenBank/DDBJ databases">
        <title>WGS assembly of Carya illinoinensis cv. Pawnee.</title>
        <authorList>
            <person name="Platts A."/>
            <person name="Shu S."/>
            <person name="Wright S."/>
            <person name="Barry K."/>
            <person name="Edger P."/>
            <person name="Pires J.C."/>
            <person name="Schmutz J."/>
        </authorList>
    </citation>
    <scope>NUCLEOTIDE SEQUENCE</scope>
    <source>
        <tissue evidence="1">Leaf</tissue>
    </source>
</reference>
<dbReference type="AlphaFoldDB" id="A0A8T1PY26"/>
<dbReference type="GO" id="GO:0005886">
    <property type="term" value="C:plasma membrane"/>
    <property type="evidence" value="ECO:0007669"/>
    <property type="project" value="TreeGrafter"/>
</dbReference>
<dbReference type="Proteomes" id="UP000811609">
    <property type="component" value="Chromosome 7"/>
</dbReference>
<dbReference type="PANTHER" id="PTHR10241">
    <property type="entry name" value="LETHAL 2 GIANT LARVAE PROTEIN"/>
    <property type="match status" value="1"/>
</dbReference>
<dbReference type="GO" id="GO:0006893">
    <property type="term" value="P:Golgi to plasma membrane transport"/>
    <property type="evidence" value="ECO:0007669"/>
    <property type="project" value="TreeGrafter"/>
</dbReference>
<dbReference type="EMBL" id="CM031815">
    <property type="protein sequence ID" value="KAG6646337.1"/>
    <property type="molecule type" value="Genomic_DNA"/>
</dbReference>
<dbReference type="GO" id="GO:0045159">
    <property type="term" value="F:myosin II binding"/>
    <property type="evidence" value="ECO:0007669"/>
    <property type="project" value="TreeGrafter"/>
</dbReference>
<sequence>MFVKKFVEKAAKKPGGNSDGLKSSEVDPRVVFHYGIPSGSTMFAYDSIQKILAISTMDGRTKLFGRDNTQALLESEEMVPSKFLQFVENKGILLNVTFKNLLEVRWRFWW</sequence>
<comment type="caution">
    <text evidence="1">The sequence shown here is derived from an EMBL/GenBank/DDBJ whole genome shotgun (WGS) entry which is preliminary data.</text>
</comment>
<name>A0A8T1PY26_CARIL</name>
<dbReference type="GO" id="GO:0006887">
    <property type="term" value="P:exocytosis"/>
    <property type="evidence" value="ECO:0007669"/>
    <property type="project" value="TreeGrafter"/>
</dbReference>
<accession>A0A8T1PY26</accession>
<evidence type="ECO:0000313" key="2">
    <source>
        <dbReference type="Proteomes" id="UP000811609"/>
    </source>
</evidence>
<dbReference type="PANTHER" id="PTHR10241:SF27">
    <property type="entry name" value="TRANSDUCIN_WD40 REPEAT-LIKE SUPERFAMILY PROTEIN"/>
    <property type="match status" value="1"/>
</dbReference>
<dbReference type="GO" id="GO:0019905">
    <property type="term" value="F:syntaxin binding"/>
    <property type="evidence" value="ECO:0007669"/>
    <property type="project" value="TreeGrafter"/>
</dbReference>
<dbReference type="GO" id="GO:0005737">
    <property type="term" value="C:cytoplasm"/>
    <property type="evidence" value="ECO:0007669"/>
    <property type="project" value="TreeGrafter"/>
</dbReference>
<keyword evidence="2" id="KW-1185">Reference proteome</keyword>